<dbReference type="InterPro" id="IPR041685">
    <property type="entry name" value="AAA_GajA/Old/RecF-like"/>
</dbReference>
<evidence type="ECO:0000259" key="1">
    <source>
        <dbReference type="Pfam" id="PF13175"/>
    </source>
</evidence>
<dbReference type="PANTHER" id="PTHR43581:SF2">
    <property type="entry name" value="EXCINUCLEASE ATPASE SUBUNIT"/>
    <property type="match status" value="1"/>
</dbReference>
<name>A0ABT9BPS9_9MICO</name>
<dbReference type="PANTHER" id="PTHR43581">
    <property type="entry name" value="ATP/GTP PHOSPHATASE"/>
    <property type="match status" value="1"/>
</dbReference>
<dbReference type="Gene3D" id="3.40.50.300">
    <property type="entry name" value="P-loop containing nucleotide triphosphate hydrolases"/>
    <property type="match status" value="1"/>
</dbReference>
<dbReference type="EMBL" id="JAUQUB010000001">
    <property type="protein sequence ID" value="MDO7882443.1"/>
    <property type="molecule type" value="Genomic_DNA"/>
</dbReference>
<dbReference type="RefSeq" id="WP_305002819.1">
    <property type="nucleotide sequence ID" value="NZ_JAUQUB010000001.1"/>
</dbReference>
<dbReference type="SUPFAM" id="SSF52540">
    <property type="entry name" value="P-loop containing nucleoside triphosphate hydrolases"/>
    <property type="match status" value="1"/>
</dbReference>
<evidence type="ECO:0000313" key="2">
    <source>
        <dbReference type="EMBL" id="MDO7882443.1"/>
    </source>
</evidence>
<gene>
    <name evidence="2" type="ORF">Q5716_09430</name>
</gene>
<comment type="caution">
    <text evidence="2">The sequence shown here is derived from an EMBL/GenBank/DDBJ whole genome shotgun (WGS) entry which is preliminary data.</text>
</comment>
<reference evidence="2 3" key="1">
    <citation type="submission" date="2023-07" db="EMBL/GenBank/DDBJ databases">
        <title>Protaetiibacter sp. nov WY-16 isolated from soil.</title>
        <authorList>
            <person name="Liu B."/>
            <person name="Wan Y."/>
        </authorList>
    </citation>
    <scope>NUCLEOTIDE SEQUENCE [LARGE SCALE GENOMIC DNA]</scope>
    <source>
        <strain evidence="2 3">WY-16</strain>
    </source>
</reference>
<evidence type="ECO:0000313" key="3">
    <source>
        <dbReference type="Proteomes" id="UP001241072"/>
    </source>
</evidence>
<accession>A0ABT9BPS9</accession>
<proteinExistence type="predicted"/>
<feature type="domain" description="Endonuclease GajA/Old nuclease/RecF-like AAA" evidence="1">
    <location>
        <begin position="213"/>
        <end position="338"/>
    </location>
</feature>
<dbReference type="InterPro" id="IPR051396">
    <property type="entry name" value="Bact_Antivir_Def_Nuclease"/>
</dbReference>
<dbReference type="Proteomes" id="UP001241072">
    <property type="component" value="Unassembled WGS sequence"/>
</dbReference>
<organism evidence="2 3">
    <name type="scientific">Antiquaquibacter soli</name>
    <dbReference type="NCBI Taxonomy" id="3064523"/>
    <lineage>
        <taxon>Bacteria</taxon>
        <taxon>Bacillati</taxon>
        <taxon>Actinomycetota</taxon>
        <taxon>Actinomycetes</taxon>
        <taxon>Micrococcales</taxon>
        <taxon>Microbacteriaceae</taxon>
        <taxon>Antiquaquibacter</taxon>
    </lineage>
</organism>
<protein>
    <submittedName>
        <fullName evidence="2">AAA family ATPase</fullName>
    </submittedName>
</protein>
<sequence>MSGFRSFGSSEAQKVRVIGPVTLIAGQNNVGKSNALALLHSVMPILRGRQTLDRDDVFAAPEDTPRGWNGDARQMIAAFALGDEDYAQMRIEGEDYRALRKALTSPSFDLDGDGATWFKFDVQQRDRQLSVAPDYSQIAEALNGDTHLLAQLSSLLTNQHSGGSDADWHRIVDSWQIVHSLPETQYLGAMRRITAIDNMPAGTTHLDRPQLDALINQLADHQAPSDSVKRQAMKAKYSELQKFLRSVLDDESAVFEVPGDKKTIYVQTSNGEMQLERLGTGIEEVILIAAAATFPTDTVVCIEEPELHLHPALQRQLVRYLHSQGQNRFVMSTHSAHLLNSPDVTIVRAEMEDGNTHLELAATEADRASLTHALGARPSDVVQSNYVVWAEGPSDRIYLRLWIEALAPDLVEGVHYSIVFYGGRLLAQVGFDDEEVLDLIQLQRMARRYAVVMDSDRHRAADPLNATKQRIVDEATRSGNLAWVTQGREIENYVPVEALARALSEKYPNRTYPLRKGKWEKHLGTPFVGSSNTPSKITIARAIADEGWSGDSWQMDLRDKVAEIVERVRDANR</sequence>
<keyword evidence="3" id="KW-1185">Reference proteome</keyword>
<dbReference type="InterPro" id="IPR027417">
    <property type="entry name" value="P-loop_NTPase"/>
</dbReference>
<dbReference type="Pfam" id="PF13175">
    <property type="entry name" value="AAA_15"/>
    <property type="match status" value="1"/>
</dbReference>